<evidence type="ECO:0000259" key="1">
    <source>
        <dbReference type="Pfam" id="PF10545"/>
    </source>
</evidence>
<dbReference type="AlphaFoldDB" id="A0A915JT98"/>
<evidence type="ECO:0000313" key="3">
    <source>
        <dbReference type="WBParaSite" id="nRc.2.0.1.t29476-RA"/>
    </source>
</evidence>
<proteinExistence type="predicted"/>
<organism evidence="2 3">
    <name type="scientific">Romanomermis culicivorax</name>
    <name type="common">Nematode worm</name>
    <dbReference type="NCBI Taxonomy" id="13658"/>
    <lineage>
        <taxon>Eukaryota</taxon>
        <taxon>Metazoa</taxon>
        <taxon>Ecdysozoa</taxon>
        <taxon>Nematoda</taxon>
        <taxon>Enoplea</taxon>
        <taxon>Dorylaimia</taxon>
        <taxon>Mermithida</taxon>
        <taxon>Mermithoidea</taxon>
        <taxon>Mermithidae</taxon>
        <taxon>Romanomermis</taxon>
    </lineage>
</organism>
<dbReference type="Pfam" id="PF10545">
    <property type="entry name" value="MADF_DNA_bdg"/>
    <property type="match status" value="1"/>
</dbReference>
<reference evidence="3" key="1">
    <citation type="submission" date="2022-11" db="UniProtKB">
        <authorList>
            <consortium name="WormBaseParasite"/>
        </authorList>
    </citation>
    <scope>IDENTIFICATION</scope>
</reference>
<sequence>LNDEKFFDAGGIHLNKIGANTYSSILATAIAEFKDTKEALIDSVRNHSLVYDPGNRDYFKQNVMDQCWTVIADELKQFGLSDLGIASQKLTNKKQNQAMVKIAMMIYKISKQ</sequence>
<dbReference type="WBParaSite" id="nRc.2.0.1.t29476-RA">
    <property type="protein sequence ID" value="nRc.2.0.1.t29476-RA"/>
    <property type="gene ID" value="nRc.2.0.1.g29476"/>
</dbReference>
<feature type="domain" description="MADF" evidence="1">
    <location>
        <begin position="40"/>
        <end position="76"/>
    </location>
</feature>
<evidence type="ECO:0000313" key="2">
    <source>
        <dbReference type="Proteomes" id="UP000887565"/>
    </source>
</evidence>
<name>A0A915JT98_ROMCU</name>
<protein>
    <submittedName>
        <fullName evidence="3">MADF domain-containing protein</fullName>
    </submittedName>
</protein>
<accession>A0A915JT98</accession>
<keyword evidence="2" id="KW-1185">Reference proteome</keyword>
<dbReference type="InterPro" id="IPR006578">
    <property type="entry name" value="MADF-dom"/>
</dbReference>
<dbReference type="Proteomes" id="UP000887565">
    <property type="component" value="Unplaced"/>
</dbReference>